<keyword evidence="1" id="KW-0805">Transcription regulation</keyword>
<dbReference type="Gene3D" id="1.10.357.10">
    <property type="entry name" value="Tetracycline Repressor, domain 2"/>
    <property type="match status" value="1"/>
</dbReference>
<name>A0A081RAR3_SPHCR</name>
<sequence>MQSGYDPVIGTHVQRRRSALASKASEELKESGERPQTYSSPAIIERRRRILEETRKVIAEQGIAALSMNEIGQRAGVAKRTLYNAFQTRERMIASAIQEYFDEYVSKIAYSSEPGTMQHNLERMISVVQRNRKIRNYIKAIMALYFSSDVDHDIWAAMHSPAVHHNRQWIEVLEAKKQLQPWVEVDKLVEDLVRFEYATINDWAQGRIADDEIIVRLVGSYLTGLLGALKGAARKEVEALIKDIAERGMDALPAPQRPRVVAA</sequence>
<dbReference type="Proteomes" id="UP000028411">
    <property type="component" value="Unassembled WGS sequence"/>
</dbReference>
<dbReference type="PATRIC" id="fig|46429.4.peg.3447"/>
<evidence type="ECO:0000256" key="3">
    <source>
        <dbReference type="ARBA" id="ARBA00023163"/>
    </source>
</evidence>
<keyword evidence="2 4" id="KW-0238">DNA-binding</keyword>
<accession>A0A081RAR3</accession>
<feature type="region of interest" description="Disordered" evidence="5">
    <location>
        <begin position="1"/>
        <end position="41"/>
    </location>
</feature>
<evidence type="ECO:0000313" key="7">
    <source>
        <dbReference type="EMBL" id="KEQ52286.1"/>
    </source>
</evidence>
<gene>
    <name evidence="7" type="ORF">BV95_03458</name>
</gene>
<evidence type="ECO:0000313" key="8">
    <source>
        <dbReference type="Proteomes" id="UP000028411"/>
    </source>
</evidence>
<dbReference type="GO" id="GO:0003700">
    <property type="term" value="F:DNA-binding transcription factor activity"/>
    <property type="evidence" value="ECO:0007669"/>
    <property type="project" value="TreeGrafter"/>
</dbReference>
<dbReference type="InterPro" id="IPR001647">
    <property type="entry name" value="HTH_TetR"/>
</dbReference>
<dbReference type="PRINTS" id="PR00455">
    <property type="entry name" value="HTHTETR"/>
</dbReference>
<comment type="caution">
    <text evidence="7">The sequence shown here is derived from an EMBL/GenBank/DDBJ whole genome shotgun (WGS) entry which is preliminary data.</text>
</comment>
<dbReference type="PANTHER" id="PTHR30055">
    <property type="entry name" value="HTH-TYPE TRANSCRIPTIONAL REGULATOR RUTR"/>
    <property type="match status" value="1"/>
</dbReference>
<organism evidence="7 8">
    <name type="scientific">Sphingobium chlorophenolicum</name>
    <dbReference type="NCBI Taxonomy" id="46429"/>
    <lineage>
        <taxon>Bacteria</taxon>
        <taxon>Pseudomonadati</taxon>
        <taxon>Pseudomonadota</taxon>
        <taxon>Alphaproteobacteria</taxon>
        <taxon>Sphingomonadales</taxon>
        <taxon>Sphingomonadaceae</taxon>
        <taxon>Sphingobium</taxon>
    </lineage>
</organism>
<evidence type="ECO:0000256" key="1">
    <source>
        <dbReference type="ARBA" id="ARBA00023015"/>
    </source>
</evidence>
<keyword evidence="3" id="KW-0804">Transcription</keyword>
<dbReference type="AlphaFoldDB" id="A0A081RAR3"/>
<dbReference type="InterPro" id="IPR050109">
    <property type="entry name" value="HTH-type_TetR-like_transc_reg"/>
</dbReference>
<dbReference type="GO" id="GO:0000976">
    <property type="term" value="F:transcription cis-regulatory region binding"/>
    <property type="evidence" value="ECO:0007669"/>
    <property type="project" value="TreeGrafter"/>
</dbReference>
<feature type="compositionally biased region" description="Basic and acidic residues" evidence="5">
    <location>
        <begin position="24"/>
        <end position="33"/>
    </location>
</feature>
<dbReference type="EMBL" id="JFHR01000047">
    <property type="protein sequence ID" value="KEQ52286.1"/>
    <property type="molecule type" value="Genomic_DNA"/>
</dbReference>
<dbReference type="InterPro" id="IPR009057">
    <property type="entry name" value="Homeodomain-like_sf"/>
</dbReference>
<evidence type="ECO:0000256" key="5">
    <source>
        <dbReference type="SAM" id="MobiDB-lite"/>
    </source>
</evidence>
<evidence type="ECO:0000259" key="6">
    <source>
        <dbReference type="PROSITE" id="PS50977"/>
    </source>
</evidence>
<reference evidence="7 8" key="1">
    <citation type="submission" date="2014-02" db="EMBL/GenBank/DDBJ databases">
        <title>Whole genome sequence of Sphingobium chlorophenolicum NBRC 16172.</title>
        <authorList>
            <person name="Gan H.M."/>
            <person name="Gan H.Y."/>
            <person name="Chew T.H."/>
            <person name="Savka M.A."/>
        </authorList>
    </citation>
    <scope>NUCLEOTIDE SEQUENCE [LARGE SCALE GENOMIC DNA]</scope>
    <source>
        <strain evidence="7 8">NBRC 16172</strain>
    </source>
</reference>
<feature type="DNA-binding region" description="H-T-H motif" evidence="4">
    <location>
        <begin position="67"/>
        <end position="86"/>
    </location>
</feature>
<dbReference type="Pfam" id="PF00440">
    <property type="entry name" value="TetR_N"/>
    <property type="match status" value="1"/>
</dbReference>
<dbReference type="SUPFAM" id="SSF46689">
    <property type="entry name" value="Homeodomain-like"/>
    <property type="match status" value="1"/>
</dbReference>
<dbReference type="PROSITE" id="PS50977">
    <property type="entry name" value="HTH_TETR_2"/>
    <property type="match status" value="1"/>
</dbReference>
<feature type="domain" description="HTH tetR-type" evidence="6">
    <location>
        <begin position="44"/>
        <end position="104"/>
    </location>
</feature>
<dbReference type="eggNOG" id="COG1309">
    <property type="taxonomic scope" value="Bacteria"/>
</dbReference>
<evidence type="ECO:0000256" key="4">
    <source>
        <dbReference type="PROSITE-ProRule" id="PRU00335"/>
    </source>
</evidence>
<dbReference type="PANTHER" id="PTHR30055:SF234">
    <property type="entry name" value="HTH-TYPE TRANSCRIPTIONAL REGULATOR BETI"/>
    <property type="match status" value="1"/>
</dbReference>
<proteinExistence type="predicted"/>
<protein>
    <submittedName>
        <fullName evidence="7">Regulatory protein TetR</fullName>
    </submittedName>
</protein>
<evidence type="ECO:0000256" key="2">
    <source>
        <dbReference type="ARBA" id="ARBA00023125"/>
    </source>
</evidence>